<reference evidence="4 5" key="1">
    <citation type="journal article" date="2012" name="BMC Genomics">
        <title>Comparative genomic analysis and phylogenetic position of Theileria equi.</title>
        <authorList>
            <person name="Kappmeyer L.S."/>
            <person name="Thiagarajan M."/>
            <person name="Herndon D.R."/>
            <person name="Ramsay J.D."/>
            <person name="Caler E."/>
            <person name="Djikeng A."/>
            <person name="Gillespie J.J."/>
            <person name="Lau A.O."/>
            <person name="Roalson E.H."/>
            <person name="Silva J.C."/>
            <person name="Silva M.G."/>
            <person name="Suarez C.E."/>
            <person name="Ueti M.W."/>
            <person name="Nene V.M."/>
            <person name="Mealey R.H."/>
            <person name="Knowles D.P."/>
            <person name="Brayton K.A."/>
        </authorList>
    </citation>
    <scope>NUCLEOTIDE SEQUENCE [LARGE SCALE GENOMIC DNA]</scope>
    <source>
        <strain evidence="4 5">WA</strain>
    </source>
</reference>
<dbReference type="PROSITE" id="PS50077">
    <property type="entry name" value="HEAT_REPEAT"/>
    <property type="match status" value="3"/>
</dbReference>
<feature type="region of interest" description="Disordered" evidence="3">
    <location>
        <begin position="1"/>
        <end position="21"/>
    </location>
</feature>
<feature type="compositionally biased region" description="Basic and acidic residues" evidence="3">
    <location>
        <begin position="9"/>
        <end position="21"/>
    </location>
</feature>
<proteinExistence type="predicted"/>
<evidence type="ECO:0000313" key="5">
    <source>
        <dbReference type="Proteomes" id="UP000031512"/>
    </source>
</evidence>
<dbReference type="OrthoDB" id="340346at2759"/>
<dbReference type="Proteomes" id="UP000031512">
    <property type="component" value="Chromosome 3"/>
</dbReference>
<feature type="repeat" description="HEAT" evidence="2">
    <location>
        <begin position="272"/>
        <end position="310"/>
    </location>
</feature>
<evidence type="ECO:0000313" key="4">
    <source>
        <dbReference type="EMBL" id="AFZ81421.1"/>
    </source>
</evidence>
<dbReference type="eggNOG" id="KOG0211">
    <property type="taxonomic scope" value="Eukaryota"/>
</dbReference>
<feature type="repeat" description="HEAT" evidence="2">
    <location>
        <begin position="349"/>
        <end position="385"/>
    </location>
</feature>
<dbReference type="GeneID" id="15805670"/>
<evidence type="ECO:0000256" key="2">
    <source>
        <dbReference type="PROSITE-ProRule" id="PRU00103"/>
    </source>
</evidence>
<dbReference type="GO" id="GO:0005634">
    <property type="term" value="C:nucleus"/>
    <property type="evidence" value="ECO:0007669"/>
    <property type="project" value="TreeGrafter"/>
</dbReference>
<accession>L0B2I5</accession>
<gene>
    <name evidence="4" type="ORF">BEWA_008310</name>
</gene>
<protein>
    <submittedName>
        <fullName evidence="4">Uncharacterized protein</fullName>
    </submittedName>
</protein>
<dbReference type="SUPFAM" id="SSF48371">
    <property type="entry name" value="ARM repeat"/>
    <property type="match status" value="1"/>
</dbReference>
<keyword evidence="1" id="KW-0677">Repeat</keyword>
<dbReference type="PANTHER" id="PTHR10648:SF4">
    <property type="entry name" value="PROTEIN PHOSPHATASE 2 (FORMERLY 2A), REGULATORY SUBUNIT A, BETA ISOFORM-RELATED"/>
    <property type="match status" value="1"/>
</dbReference>
<dbReference type="GO" id="GO:0019888">
    <property type="term" value="F:protein phosphatase regulator activity"/>
    <property type="evidence" value="ECO:0007669"/>
    <property type="project" value="TreeGrafter"/>
</dbReference>
<dbReference type="InterPro" id="IPR011989">
    <property type="entry name" value="ARM-like"/>
</dbReference>
<dbReference type="RefSeq" id="XP_004831087.1">
    <property type="nucleotide sequence ID" value="XM_004831030.1"/>
</dbReference>
<dbReference type="InterPro" id="IPR021133">
    <property type="entry name" value="HEAT_type_2"/>
</dbReference>
<dbReference type="EMBL" id="CP001670">
    <property type="protein sequence ID" value="AFZ81421.1"/>
    <property type="molecule type" value="Genomic_DNA"/>
</dbReference>
<dbReference type="InterPro" id="IPR051023">
    <property type="entry name" value="PP2A_Regulatory_Subunit_A"/>
</dbReference>
<dbReference type="Pfam" id="PF12755">
    <property type="entry name" value="Vac14_Fab1_bd"/>
    <property type="match status" value="1"/>
</dbReference>
<evidence type="ECO:0000256" key="3">
    <source>
        <dbReference type="SAM" id="MobiDB-lite"/>
    </source>
</evidence>
<dbReference type="Gene3D" id="1.25.10.10">
    <property type="entry name" value="Leucine-rich Repeat Variant"/>
    <property type="match status" value="1"/>
</dbReference>
<dbReference type="KEGG" id="beq:BEWA_008310"/>
<organism evidence="4 5">
    <name type="scientific">Theileria equi strain WA</name>
    <dbReference type="NCBI Taxonomy" id="1537102"/>
    <lineage>
        <taxon>Eukaryota</taxon>
        <taxon>Sar</taxon>
        <taxon>Alveolata</taxon>
        <taxon>Apicomplexa</taxon>
        <taxon>Aconoidasida</taxon>
        <taxon>Piroplasmida</taxon>
        <taxon>Theileriidae</taxon>
        <taxon>Theileria</taxon>
    </lineage>
</organism>
<feature type="repeat" description="HEAT" evidence="2">
    <location>
        <begin position="554"/>
        <end position="590"/>
    </location>
</feature>
<dbReference type="VEuPathDB" id="PiroplasmaDB:BEWA_008310"/>
<dbReference type="InterPro" id="IPR016024">
    <property type="entry name" value="ARM-type_fold"/>
</dbReference>
<dbReference type="STRING" id="1537102.L0B2I5"/>
<dbReference type="PANTHER" id="PTHR10648">
    <property type="entry name" value="SERINE/THREONINE-PROTEIN PHOSPHATASE PP2A 65 KDA REGULATORY SUBUNIT"/>
    <property type="match status" value="1"/>
</dbReference>
<keyword evidence="5" id="KW-1185">Reference proteome</keyword>
<evidence type="ECO:0000256" key="1">
    <source>
        <dbReference type="ARBA" id="ARBA00022737"/>
    </source>
</evidence>
<dbReference type="AlphaFoldDB" id="L0B2I5"/>
<sequence length="631" mass="71492">MEIPLSSSDKIEEEKASESFNDGGKDVEVEIFDKYLDLLKDEIAIGDAAAAYALKNIHLIAEELGQALSRDRLVPLLSEAQESVETCLLTSFCDAWYALSKCIGADSLAPIVNSLEFMLNQEEPTVRNAAIEIITKIIDDHKPADSPSFELVDTVLIQMVQRLVSNEWFAGATSACYMIPKIYKFASEGCQNELRQSFQQLCEAEMYTVKLAAARNLKDIIQQVELDHAISMFWLVLKNMSIENQEDLRSHAVESCIVFAQRCTPEQNLNFNYPILKAAAQDSSWKVRDFIARIFQKIYDTLGEDEVREHLLDSHLGLLVDPNDMVKTSTIESFSEWSGILSLEMIRLYIPTLDLLAKNSPKEIRQSVCKALALFAMKLNKEDVKLIVAPTMIYLLNDLYMDVRLCVLQNIHLICDREDFYGIIGDKLIETVDKVIENPQWRHRLVIAEQLTSFFSHFGSSIFENNFSSVLFKLLLDSVWKVRNAVLISLEKICNECGSIWAVKYILGELLILYYKPEASVYAGNTSYSLRITMIQALVAVAKSIDAANMMTHIMPLLMKAVSDPIPNIRFVAVNAMSNLFVIYKNEDPEMFFQAKCALVKLTKDTDIDVQYYSKRALETYISSFSKSSEI</sequence>
<name>L0B2I5_THEEQ</name>
<dbReference type="GO" id="GO:0005829">
    <property type="term" value="C:cytosol"/>
    <property type="evidence" value="ECO:0007669"/>
    <property type="project" value="TreeGrafter"/>
</dbReference>
<dbReference type="GO" id="GO:0000159">
    <property type="term" value="C:protein phosphatase type 2A complex"/>
    <property type="evidence" value="ECO:0007669"/>
    <property type="project" value="TreeGrafter"/>
</dbReference>